<dbReference type="InterPro" id="IPR029016">
    <property type="entry name" value="GAF-like_dom_sf"/>
</dbReference>
<feature type="compositionally biased region" description="Basic and acidic residues" evidence="8">
    <location>
        <begin position="887"/>
        <end position="908"/>
    </location>
</feature>
<feature type="modified residue" description="4-aspartylphosphate" evidence="7">
    <location>
        <position position="1003"/>
    </location>
</feature>
<sequence>MRRFANFPSYSLRKLMSERRMTGKKDIHQRTQMVPSRFSTSSPGTLSGQGPNGERPLFEHCEDEPIHIPGAIQKFGALVGIRCKPEGVFEVRICSENTMHILGRSPESLFNLSSFSEILDEESREELSTRVANAVQCPSLRNEDTHLDVFSVTVQSSNHSPIQLWCAVHLPQDSGDIVILEFEVYSDALYLKGPEGTSTLPKKPVSENDMEITPEEREKSTTSKSKPLRVLQIAKRKGQKTFTSMDIFNAMTQAQEQLVASQSLQGIFDVVEGLVSELTGFHRAIFYRSDEMKNGSVEAELVDDRASSEIFRGLQYRASDIPKQARELCKINRIRLLHDRDGETARLVCRDEADFVKPLDLTHSYLRAMSPIYLKYLGNMGVRSSMSISIVINSDLWGLIACHQYGDTGLRVSLPIRELFRNIGECAASNIERLVMLQRLEARRPPQTAPPAQSPQGFIAASSSDLLRAFDADFGMLSIQDEARAIGRLDPTGKHSTIVCSQNVNADFPTINYPPGIEVISSLLLIPLSMGGNDFIFDGQETHMRKLCNRAPNTKCPAAYFARWTESVIGKSKAWTDDQLDTATVLSLLYGRFIEIWRQKESASQNSRLTRLLIRNSSHEVRTPLNAIVNYLEMALETDIDGTTRDLLEKAHRASRSLIYVIDDLLNLTKAEDGPVSRVGNAFDLGATFSDVITAFQKEAIRKGLDLTVSTHQGIPVMVKSDPSRLRQVLSNITSNAFQHSVNGGTKVEICPIRNTESNSVVGISVQDVGLGMSETQLDDLFPEFEQIVDEDEWSLSYDNTPQSIDGGIVPSLGVGIAVVARYVRNMNGQIRVSSELGKGTIFGIELPFEHAQTGDFRTAAGLAKKYLLPRAASFDSNSSVPNSPIPKEDAVNKESEPQSKPSEESLKHRPLRTLSYDPEVNDKVKKPITASRQDQQNLDGADGSNCNPSLSVLIAEDNPINARLLSKRLLKLGHEVEVAYDGQECFDYFASRIRKVDVILMDIQMPLVDGAQSVKMIRRLEAELKNTPNSRPRVPVIAVSASLTEDNRFVYLQSGFDAWVLKPVNFGRLELLLKGIKNQEVRGQALYVPGYWEGGGWFMP</sequence>
<dbReference type="Gene3D" id="3.30.565.10">
    <property type="entry name" value="Histidine kinase-like ATPase, C-terminal domain"/>
    <property type="match status" value="1"/>
</dbReference>
<dbReference type="CDD" id="cd00082">
    <property type="entry name" value="HisKA"/>
    <property type="match status" value="1"/>
</dbReference>
<keyword evidence="2" id="KW-0808">Transferase</keyword>
<name>A0A9N9LUY3_9HELO</name>
<organism evidence="12 13">
    <name type="scientific">Hymenoscyphus albidus</name>
    <dbReference type="NCBI Taxonomy" id="595503"/>
    <lineage>
        <taxon>Eukaryota</taxon>
        <taxon>Fungi</taxon>
        <taxon>Dikarya</taxon>
        <taxon>Ascomycota</taxon>
        <taxon>Pezizomycotina</taxon>
        <taxon>Leotiomycetes</taxon>
        <taxon>Helotiales</taxon>
        <taxon>Helotiaceae</taxon>
        <taxon>Hymenoscyphus</taxon>
    </lineage>
</organism>
<dbReference type="CDD" id="cd17546">
    <property type="entry name" value="REC_hyHK_CKI1_RcsC-like"/>
    <property type="match status" value="1"/>
</dbReference>
<feature type="domain" description="Response regulatory" evidence="11">
    <location>
        <begin position="952"/>
        <end position="1078"/>
    </location>
</feature>
<feature type="region of interest" description="Disordered" evidence="8">
    <location>
        <begin position="34"/>
        <end position="53"/>
    </location>
</feature>
<dbReference type="PRINTS" id="PR00344">
    <property type="entry name" value="BCTRLSENSOR"/>
</dbReference>
<dbReference type="PANTHER" id="PTHR43065:SF10">
    <property type="entry name" value="PEROXIDE STRESS-ACTIVATED HISTIDINE KINASE MAK3"/>
    <property type="match status" value="1"/>
</dbReference>
<dbReference type="AlphaFoldDB" id="A0A9N9LUY3"/>
<dbReference type="SMART" id="SM00388">
    <property type="entry name" value="HisKA"/>
    <property type="match status" value="1"/>
</dbReference>
<keyword evidence="3" id="KW-0547">Nucleotide-binding</keyword>
<dbReference type="EMBL" id="CAJVRM010000292">
    <property type="protein sequence ID" value="CAG8978997.1"/>
    <property type="molecule type" value="Genomic_DNA"/>
</dbReference>
<evidence type="ECO:0000256" key="5">
    <source>
        <dbReference type="ARBA" id="ARBA00022840"/>
    </source>
</evidence>
<dbReference type="PROSITE" id="PS50046">
    <property type="entry name" value="PHYTOCHROME_2"/>
    <property type="match status" value="1"/>
</dbReference>
<dbReference type="Pfam" id="PF08446">
    <property type="entry name" value="PAS_2"/>
    <property type="match status" value="1"/>
</dbReference>
<dbReference type="SUPFAM" id="SSF47384">
    <property type="entry name" value="Homodimeric domain of signal transducing histidine kinase"/>
    <property type="match status" value="1"/>
</dbReference>
<evidence type="ECO:0000313" key="13">
    <source>
        <dbReference type="Proteomes" id="UP000701801"/>
    </source>
</evidence>
<evidence type="ECO:0000313" key="12">
    <source>
        <dbReference type="EMBL" id="CAG8978997.1"/>
    </source>
</evidence>
<dbReference type="InterPro" id="IPR036890">
    <property type="entry name" value="HATPase_C_sf"/>
</dbReference>
<dbReference type="Pfam" id="PF00512">
    <property type="entry name" value="HisKA"/>
    <property type="match status" value="1"/>
</dbReference>
<keyword evidence="1 7" id="KW-0597">Phosphoprotein</keyword>
<dbReference type="InterPro" id="IPR001789">
    <property type="entry name" value="Sig_transdc_resp-reg_receiver"/>
</dbReference>
<dbReference type="SUPFAM" id="SSF55785">
    <property type="entry name" value="PYP-like sensor domain (PAS domain)"/>
    <property type="match status" value="1"/>
</dbReference>
<dbReference type="Gene3D" id="3.30.450.20">
    <property type="entry name" value="PAS domain"/>
    <property type="match status" value="1"/>
</dbReference>
<keyword evidence="6" id="KW-0902">Two-component regulatory system</keyword>
<dbReference type="InterPro" id="IPR043150">
    <property type="entry name" value="Phytochrome_PHY_sf"/>
</dbReference>
<dbReference type="InterPro" id="IPR035965">
    <property type="entry name" value="PAS-like_dom_sf"/>
</dbReference>
<dbReference type="Pfam" id="PF02518">
    <property type="entry name" value="HATPase_c"/>
    <property type="match status" value="1"/>
</dbReference>
<evidence type="ECO:0000259" key="11">
    <source>
        <dbReference type="PROSITE" id="PS50110"/>
    </source>
</evidence>
<dbReference type="InterPro" id="IPR003661">
    <property type="entry name" value="HisK_dim/P_dom"/>
</dbReference>
<dbReference type="SUPFAM" id="SSF55874">
    <property type="entry name" value="ATPase domain of HSP90 chaperone/DNA topoisomerase II/histidine kinase"/>
    <property type="match status" value="1"/>
</dbReference>
<protein>
    <recommendedName>
        <fullName evidence="14">Phytochrome</fullName>
    </recommendedName>
</protein>
<dbReference type="InterPro" id="IPR011006">
    <property type="entry name" value="CheY-like_superfamily"/>
</dbReference>
<evidence type="ECO:0008006" key="14">
    <source>
        <dbReference type="Google" id="ProtNLM"/>
    </source>
</evidence>
<feature type="compositionally biased region" description="Polar residues" evidence="8">
    <location>
        <begin position="34"/>
        <end position="49"/>
    </location>
</feature>
<evidence type="ECO:0000256" key="6">
    <source>
        <dbReference type="ARBA" id="ARBA00023012"/>
    </source>
</evidence>
<dbReference type="GO" id="GO:0005524">
    <property type="term" value="F:ATP binding"/>
    <property type="evidence" value="ECO:0007669"/>
    <property type="project" value="UniProtKB-KW"/>
</dbReference>
<keyword evidence="13" id="KW-1185">Reference proteome</keyword>
<dbReference type="Gene3D" id="1.10.287.130">
    <property type="match status" value="1"/>
</dbReference>
<dbReference type="SMART" id="SM00448">
    <property type="entry name" value="REC"/>
    <property type="match status" value="1"/>
</dbReference>
<dbReference type="InterPro" id="IPR004358">
    <property type="entry name" value="Sig_transdc_His_kin-like_C"/>
</dbReference>
<dbReference type="InterPro" id="IPR003594">
    <property type="entry name" value="HATPase_dom"/>
</dbReference>
<dbReference type="OrthoDB" id="2015534at2759"/>
<dbReference type="Proteomes" id="UP000701801">
    <property type="component" value="Unassembled WGS sequence"/>
</dbReference>
<gene>
    <name evidence="12" type="ORF">HYALB_00009899</name>
</gene>
<dbReference type="Gene3D" id="3.30.450.270">
    <property type="match status" value="1"/>
</dbReference>
<evidence type="ECO:0000256" key="1">
    <source>
        <dbReference type="ARBA" id="ARBA00022553"/>
    </source>
</evidence>
<evidence type="ECO:0000256" key="4">
    <source>
        <dbReference type="ARBA" id="ARBA00022777"/>
    </source>
</evidence>
<feature type="domain" description="Phytochrome chromophore attachment site" evidence="9">
    <location>
        <begin position="263"/>
        <end position="404"/>
    </location>
</feature>
<dbReference type="Pfam" id="PF01590">
    <property type="entry name" value="GAF"/>
    <property type="match status" value="1"/>
</dbReference>
<dbReference type="PROSITE" id="PS50110">
    <property type="entry name" value="RESPONSE_REGULATORY"/>
    <property type="match status" value="1"/>
</dbReference>
<accession>A0A9N9LUY3</accession>
<comment type="caution">
    <text evidence="12">The sequence shown here is derived from an EMBL/GenBank/DDBJ whole genome shotgun (WGS) entry which is preliminary data.</text>
</comment>
<keyword evidence="5" id="KW-0067">ATP-binding</keyword>
<feature type="domain" description="Histidine kinase" evidence="10">
    <location>
        <begin position="616"/>
        <end position="851"/>
    </location>
</feature>
<dbReference type="Gene3D" id="3.30.450.40">
    <property type="match status" value="1"/>
</dbReference>
<keyword evidence="4" id="KW-0418">Kinase</keyword>
<evidence type="ECO:0000256" key="7">
    <source>
        <dbReference type="PROSITE-ProRule" id="PRU00169"/>
    </source>
</evidence>
<dbReference type="InterPro" id="IPR005467">
    <property type="entry name" value="His_kinase_dom"/>
</dbReference>
<dbReference type="GO" id="GO:0006355">
    <property type="term" value="P:regulation of DNA-templated transcription"/>
    <property type="evidence" value="ECO:0007669"/>
    <property type="project" value="InterPro"/>
</dbReference>
<evidence type="ECO:0000256" key="3">
    <source>
        <dbReference type="ARBA" id="ARBA00022741"/>
    </source>
</evidence>
<dbReference type="SUPFAM" id="SSF52172">
    <property type="entry name" value="CheY-like"/>
    <property type="match status" value="1"/>
</dbReference>
<evidence type="ECO:0000256" key="8">
    <source>
        <dbReference type="SAM" id="MobiDB-lite"/>
    </source>
</evidence>
<dbReference type="InterPro" id="IPR016132">
    <property type="entry name" value="Phyto_chromo_attachment"/>
</dbReference>
<dbReference type="InterPro" id="IPR013654">
    <property type="entry name" value="PAS_2"/>
</dbReference>
<dbReference type="Pfam" id="PF00072">
    <property type="entry name" value="Response_reg"/>
    <property type="match status" value="1"/>
</dbReference>
<evidence type="ECO:0000259" key="9">
    <source>
        <dbReference type="PROSITE" id="PS50046"/>
    </source>
</evidence>
<dbReference type="SMART" id="SM00387">
    <property type="entry name" value="HATPase_c"/>
    <property type="match status" value="1"/>
</dbReference>
<feature type="region of interest" description="Disordered" evidence="8">
    <location>
        <begin position="874"/>
        <end position="924"/>
    </location>
</feature>
<proteinExistence type="predicted"/>
<dbReference type="SUPFAM" id="SSF55781">
    <property type="entry name" value="GAF domain-like"/>
    <property type="match status" value="2"/>
</dbReference>
<dbReference type="InterPro" id="IPR003018">
    <property type="entry name" value="GAF"/>
</dbReference>
<dbReference type="InterPro" id="IPR036097">
    <property type="entry name" value="HisK_dim/P_sf"/>
</dbReference>
<evidence type="ECO:0000256" key="2">
    <source>
        <dbReference type="ARBA" id="ARBA00022679"/>
    </source>
</evidence>
<evidence type="ECO:0000259" key="10">
    <source>
        <dbReference type="PROSITE" id="PS50109"/>
    </source>
</evidence>
<dbReference type="PANTHER" id="PTHR43065">
    <property type="entry name" value="SENSOR HISTIDINE KINASE"/>
    <property type="match status" value="1"/>
</dbReference>
<feature type="region of interest" description="Disordered" evidence="8">
    <location>
        <begin position="196"/>
        <end position="225"/>
    </location>
</feature>
<dbReference type="PROSITE" id="PS50109">
    <property type="entry name" value="HIS_KIN"/>
    <property type="match status" value="1"/>
</dbReference>
<dbReference type="Gene3D" id="3.40.50.2300">
    <property type="match status" value="1"/>
</dbReference>
<reference evidence="12" key="1">
    <citation type="submission" date="2021-07" db="EMBL/GenBank/DDBJ databases">
        <authorList>
            <person name="Durling M."/>
        </authorList>
    </citation>
    <scope>NUCLEOTIDE SEQUENCE</scope>
</reference>
<dbReference type="GO" id="GO:0000155">
    <property type="term" value="F:phosphorelay sensor kinase activity"/>
    <property type="evidence" value="ECO:0007669"/>
    <property type="project" value="InterPro"/>
</dbReference>